<feature type="transmembrane region" description="Helical" evidence="6">
    <location>
        <begin position="37"/>
        <end position="64"/>
    </location>
</feature>
<accession>A0A1H1DUZ7</accession>
<proteinExistence type="predicted"/>
<keyword evidence="5 6" id="KW-0472">Membrane</keyword>
<evidence type="ECO:0000256" key="5">
    <source>
        <dbReference type="ARBA" id="ARBA00023136"/>
    </source>
</evidence>
<dbReference type="PANTHER" id="PTHR30086:SF20">
    <property type="entry name" value="ARGININE EXPORTER PROTEIN ARGO-RELATED"/>
    <property type="match status" value="1"/>
</dbReference>
<sequence length="222" mass="23289">MPDQLVPFLLLTVLITITPGADMALGIRNSLRGGSAACWWTGLGCCTGVVVHAIVSVAGLSALLAASATAYTVLKVAGACYLIWLGVRSLISALRGERGTIGADADRGCSTTADGPELALSTAYRQGLISNLLNPKIVVLFLTLLPQFVGNDEPHTITSLQLALAFVVTGLLWWRVLSWLLAGLRGVLSRKKVRSALESTTGAVLIALGLRVALGAWRTAVR</sequence>
<dbReference type="PANTHER" id="PTHR30086">
    <property type="entry name" value="ARGININE EXPORTER PROTEIN ARGO"/>
    <property type="match status" value="1"/>
</dbReference>
<feature type="transmembrane region" description="Helical" evidence="6">
    <location>
        <begin position="162"/>
        <end position="184"/>
    </location>
</feature>
<evidence type="ECO:0000256" key="2">
    <source>
        <dbReference type="ARBA" id="ARBA00022475"/>
    </source>
</evidence>
<evidence type="ECO:0000256" key="6">
    <source>
        <dbReference type="SAM" id="Phobius"/>
    </source>
</evidence>
<feature type="transmembrane region" description="Helical" evidence="6">
    <location>
        <begin position="132"/>
        <end position="150"/>
    </location>
</feature>
<feature type="transmembrane region" description="Helical" evidence="6">
    <location>
        <begin position="196"/>
        <end position="217"/>
    </location>
</feature>
<evidence type="ECO:0000256" key="1">
    <source>
        <dbReference type="ARBA" id="ARBA00004651"/>
    </source>
</evidence>
<dbReference type="GO" id="GO:0015171">
    <property type="term" value="F:amino acid transmembrane transporter activity"/>
    <property type="evidence" value="ECO:0007669"/>
    <property type="project" value="TreeGrafter"/>
</dbReference>
<gene>
    <name evidence="7" type="ORF">SAMN04489718_2249</name>
</gene>
<evidence type="ECO:0000313" key="7">
    <source>
        <dbReference type="EMBL" id="SDQ80305.1"/>
    </source>
</evidence>
<dbReference type="EMBL" id="FNKO01000002">
    <property type="protein sequence ID" value="SDQ80305.1"/>
    <property type="molecule type" value="Genomic_DNA"/>
</dbReference>
<protein>
    <submittedName>
        <fullName evidence="7">Threonine/homoserine/homoserine lactone efflux protein</fullName>
    </submittedName>
</protein>
<dbReference type="PIRSF" id="PIRSF006324">
    <property type="entry name" value="LeuE"/>
    <property type="match status" value="1"/>
</dbReference>
<evidence type="ECO:0000256" key="4">
    <source>
        <dbReference type="ARBA" id="ARBA00022989"/>
    </source>
</evidence>
<dbReference type="GO" id="GO:0005886">
    <property type="term" value="C:plasma membrane"/>
    <property type="evidence" value="ECO:0007669"/>
    <property type="project" value="UniProtKB-SubCell"/>
</dbReference>
<evidence type="ECO:0000256" key="3">
    <source>
        <dbReference type="ARBA" id="ARBA00022692"/>
    </source>
</evidence>
<dbReference type="Proteomes" id="UP000199301">
    <property type="component" value="Unassembled WGS sequence"/>
</dbReference>
<dbReference type="AlphaFoldDB" id="A0A1H1DUZ7"/>
<keyword evidence="3 6" id="KW-0812">Transmembrane</keyword>
<keyword evidence="8" id="KW-1185">Reference proteome</keyword>
<feature type="transmembrane region" description="Helical" evidence="6">
    <location>
        <begin position="6"/>
        <end position="25"/>
    </location>
</feature>
<organism evidence="7 8">
    <name type="scientific">Actinopolyspora saharensis</name>
    <dbReference type="NCBI Taxonomy" id="995062"/>
    <lineage>
        <taxon>Bacteria</taxon>
        <taxon>Bacillati</taxon>
        <taxon>Actinomycetota</taxon>
        <taxon>Actinomycetes</taxon>
        <taxon>Actinopolysporales</taxon>
        <taxon>Actinopolysporaceae</taxon>
        <taxon>Actinopolyspora</taxon>
    </lineage>
</organism>
<keyword evidence="2" id="KW-1003">Cell membrane</keyword>
<name>A0A1H1DUZ7_9ACTN</name>
<dbReference type="Pfam" id="PF01810">
    <property type="entry name" value="LysE"/>
    <property type="match status" value="1"/>
</dbReference>
<dbReference type="InterPro" id="IPR001123">
    <property type="entry name" value="LeuE-type"/>
</dbReference>
<comment type="subcellular location">
    <subcellularLocation>
        <location evidence="1">Cell membrane</location>
        <topology evidence="1">Multi-pass membrane protein</topology>
    </subcellularLocation>
</comment>
<reference evidence="8" key="1">
    <citation type="submission" date="2016-10" db="EMBL/GenBank/DDBJ databases">
        <authorList>
            <person name="Varghese N."/>
            <person name="Submissions S."/>
        </authorList>
    </citation>
    <scope>NUCLEOTIDE SEQUENCE [LARGE SCALE GENOMIC DNA]</scope>
    <source>
        <strain evidence="8">DSM 45459</strain>
    </source>
</reference>
<feature type="transmembrane region" description="Helical" evidence="6">
    <location>
        <begin position="70"/>
        <end position="91"/>
    </location>
</feature>
<dbReference type="RefSeq" id="WP_092523640.1">
    <property type="nucleotide sequence ID" value="NZ_FNKO01000002.1"/>
</dbReference>
<dbReference type="OrthoDB" id="3175972at2"/>
<evidence type="ECO:0000313" key="8">
    <source>
        <dbReference type="Proteomes" id="UP000199301"/>
    </source>
</evidence>
<keyword evidence="4 6" id="KW-1133">Transmembrane helix</keyword>